<dbReference type="STRING" id="456442.Mboo_1024"/>
<dbReference type="OrthoDB" id="11469at2157"/>
<sequence length="402" mass="42412" precursor="true">MSGIFWEISKRNIRIHMLRSSLAMLGIIIGVVAIGAMGILGNSMTQDISSSLSSVGDSVIVTPYSGSGGMGPGGGGSGGSSQNMYLSDQNYQQIERAVAPNVAIPVHSTSEHMSVGVGSTDIVATIYGLPTDKVKDLLPTLQSGDYSNGNSGCLVGATFASDHNVQVGSRITIGQDGEYGTLRVTGIIPERGMSFDISTDSAIVVTQDWFENTYNDQYEYNEVVVKVTSGTTAGVTTTIEKQLNRNTREKTVTVTDSQATLATIYSTFSTVTLFVTAIGGISMVVAGVSIFNIMMMSVSERIKEIGIMRSIGTQKREVMSMFIYEAGIIGVVGSLVGGVLCLLAGYAVSALMLGTTKYLFTVSSMSSVVEGVVFGIIICIACAVYPAWQAANLNPIDALRHE</sequence>
<dbReference type="GO" id="GO:0022857">
    <property type="term" value="F:transmembrane transporter activity"/>
    <property type="evidence" value="ECO:0007669"/>
    <property type="project" value="TreeGrafter"/>
</dbReference>
<keyword evidence="2" id="KW-1003">Cell membrane</keyword>
<evidence type="ECO:0000259" key="9">
    <source>
        <dbReference type="Pfam" id="PF12704"/>
    </source>
</evidence>
<dbReference type="EMBL" id="CP000780">
    <property type="protein sequence ID" value="ABS55542.1"/>
    <property type="molecule type" value="Genomic_DNA"/>
</dbReference>
<comment type="subcellular location">
    <subcellularLocation>
        <location evidence="1">Cell membrane</location>
        <topology evidence="1">Multi-pass membrane protein</topology>
    </subcellularLocation>
</comment>
<dbReference type="eggNOG" id="arCOG02312">
    <property type="taxonomic scope" value="Archaea"/>
</dbReference>
<feature type="transmembrane region" description="Helical" evidence="7">
    <location>
        <begin position="21"/>
        <end position="41"/>
    </location>
</feature>
<dbReference type="GeneID" id="5411487"/>
<evidence type="ECO:0000256" key="1">
    <source>
        <dbReference type="ARBA" id="ARBA00004651"/>
    </source>
</evidence>
<keyword evidence="4 7" id="KW-1133">Transmembrane helix</keyword>
<keyword evidence="11" id="KW-1185">Reference proteome</keyword>
<protein>
    <recommendedName>
        <fullName evidence="12">ABC3 transporter permease protein domain-containing protein</fullName>
    </recommendedName>
</protein>
<reference evidence="11" key="1">
    <citation type="journal article" date="2015" name="Microbiology">
        <title>Genome of Methanoregula boonei 6A8 reveals adaptations to oligotrophic peatland environments.</title>
        <authorList>
            <person name="Braeuer S."/>
            <person name="Cadillo-Quiroz H."/>
            <person name="Kyrpides N."/>
            <person name="Woyke T."/>
            <person name="Goodwin L."/>
            <person name="Detter C."/>
            <person name="Podell S."/>
            <person name="Yavitt J.B."/>
            <person name="Zinder S.H."/>
        </authorList>
    </citation>
    <scope>NUCLEOTIDE SEQUENCE [LARGE SCALE GENOMIC DNA]</scope>
    <source>
        <strain evidence="11">DSM 21154 / JCM 14090 / 6A8</strain>
    </source>
</reference>
<dbReference type="GO" id="GO:0005886">
    <property type="term" value="C:plasma membrane"/>
    <property type="evidence" value="ECO:0007669"/>
    <property type="project" value="UniProtKB-SubCell"/>
</dbReference>
<evidence type="ECO:0000256" key="5">
    <source>
        <dbReference type="ARBA" id="ARBA00023136"/>
    </source>
</evidence>
<dbReference type="Pfam" id="PF12704">
    <property type="entry name" value="MacB_PCD"/>
    <property type="match status" value="1"/>
</dbReference>
<feature type="transmembrane region" description="Helical" evidence="7">
    <location>
        <begin position="319"/>
        <end position="348"/>
    </location>
</feature>
<dbReference type="KEGG" id="mbn:Mboo_1024"/>
<dbReference type="AlphaFoldDB" id="A7I731"/>
<dbReference type="InterPro" id="IPR050250">
    <property type="entry name" value="Macrolide_Exporter_MacB"/>
</dbReference>
<evidence type="ECO:0008006" key="12">
    <source>
        <dbReference type="Google" id="ProtNLM"/>
    </source>
</evidence>
<evidence type="ECO:0000313" key="11">
    <source>
        <dbReference type="Proteomes" id="UP000002408"/>
    </source>
</evidence>
<dbReference type="RefSeq" id="WP_012106569.1">
    <property type="nucleotide sequence ID" value="NC_009712.1"/>
</dbReference>
<name>A7I731_METB6</name>
<dbReference type="HOGENOM" id="CLU_000604_8_0_2"/>
<feature type="domain" description="ABC3 transporter permease C-terminal" evidence="8">
    <location>
        <begin position="278"/>
        <end position="395"/>
    </location>
</feature>
<feature type="domain" description="MacB-like periplasmic core" evidence="9">
    <location>
        <begin position="20"/>
        <end position="233"/>
    </location>
</feature>
<evidence type="ECO:0000256" key="3">
    <source>
        <dbReference type="ARBA" id="ARBA00022692"/>
    </source>
</evidence>
<comment type="similarity">
    <text evidence="6">Belongs to the ABC-4 integral membrane protein family.</text>
</comment>
<gene>
    <name evidence="10" type="ordered locus">Mboo_1024</name>
</gene>
<dbReference type="InterPro" id="IPR025857">
    <property type="entry name" value="MacB_PCD"/>
</dbReference>
<keyword evidence="3 7" id="KW-0812">Transmembrane</keyword>
<feature type="transmembrane region" description="Helical" evidence="7">
    <location>
        <begin position="273"/>
        <end position="298"/>
    </location>
</feature>
<dbReference type="InterPro" id="IPR003838">
    <property type="entry name" value="ABC3_permease_C"/>
</dbReference>
<evidence type="ECO:0000259" key="8">
    <source>
        <dbReference type="Pfam" id="PF02687"/>
    </source>
</evidence>
<evidence type="ECO:0000313" key="10">
    <source>
        <dbReference type="EMBL" id="ABS55542.1"/>
    </source>
</evidence>
<accession>A7I731</accession>
<evidence type="ECO:0000256" key="2">
    <source>
        <dbReference type="ARBA" id="ARBA00022475"/>
    </source>
</evidence>
<dbReference type="Proteomes" id="UP000002408">
    <property type="component" value="Chromosome"/>
</dbReference>
<organism evidence="10 11">
    <name type="scientific">Methanoregula boonei (strain DSM 21154 / JCM 14090 / 6A8)</name>
    <dbReference type="NCBI Taxonomy" id="456442"/>
    <lineage>
        <taxon>Archaea</taxon>
        <taxon>Methanobacteriati</taxon>
        <taxon>Methanobacteriota</taxon>
        <taxon>Stenosarchaea group</taxon>
        <taxon>Methanomicrobia</taxon>
        <taxon>Methanomicrobiales</taxon>
        <taxon>Methanoregulaceae</taxon>
        <taxon>Methanoregula</taxon>
    </lineage>
</organism>
<proteinExistence type="inferred from homology"/>
<evidence type="ECO:0000256" key="4">
    <source>
        <dbReference type="ARBA" id="ARBA00022989"/>
    </source>
</evidence>
<dbReference type="PANTHER" id="PTHR30572">
    <property type="entry name" value="MEMBRANE COMPONENT OF TRANSPORTER-RELATED"/>
    <property type="match status" value="1"/>
</dbReference>
<dbReference type="Pfam" id="PF02687">
    <property type="entry name" value="FtsX"/>
    <property type="match status" value="1"/>
</dbReference>
<dbReference type="PANTHER" id="PTHR30572:SF4">
    <property type="entry name" value="ABC TRANSPORTER PERMEASE YTRF"/>
    <property type="match status" value="1"/>
</dbReference>
<evidence type="ECO:0000256" key="6">
    <source>
        <dbReference type="ARBA" id="ARBA00038076"/>
    </source>
</evidence>
<evidence type="ECO:0000256" key="7">
    <source>
        <dbReference type="SAM" id="Phobius"/>
    </source>
</evidence>
<keyword evidence="5 7" id="KW-0472">Membrane</keyword>
<feature type="transmembrane region" description="Helical" evidence="7">
    <location>
        <begin position="368"/>
        <end position="388"/>
    </location>
</feature>